<dbReference type="PANTHER" id="PTHR30093:SF2">
    <property type="entry name" value="TYPE II SECRETION SYSTEM PROTEIN H"/>
    <property type="match status" value="1"/>
</dbReference>
<evidence type="ECO:0008006" key="5">
    <source>
        <dbReference type="Google" id="ProtNLM"/>
    </source>
</evidence>
<organism evidence="3 4">
    <name type="scientific">Frigoriglobus tundricola</name>
    <dbReference type="NCBI Taxonomy" id="2774151"/>
    <lineage>
        <taxon>Bacteria</taxon>
        <taxon>Pseudomonadati</taxon>
        <taxon>Planctomycetota</taxon>
        <taxon>Planctomycetia</taxon>
        <taxon>Gemmatales</taxon>
        <taxon>Gemmataceae</taxon>
        <taxon>Frigoriglobus</taxon>
    </lineage>
</organism>
<gene>
    <name evidence="3" type="ORF">FTUN_2465</name>
</gene>
<evidence type="ECO:0000256" key="1">
    <source>
        <dbReference type="SAM" id="MobiDB-lite"/>
    </source>
</evidence>
<evidence type="ECO:0000313" key="3">
    <source>
        <dbReference type="EMBL" id="QJW94939.1"/>
    </source>
</evidence>
<dbReference type="NCBIfam" id="TIGR02532">
    <property type="entry name" value="IV_pilin_GFxxxE"/>
    <property type="match status" value="1"/>
</dbReference>
<name>A0A6M5YLG6_9BACT</name>
<keyword evidence="4" id="KW-1185">Reference proteome</keyword>
<dbReference type="InterPro" id="IPR045584">
    <property type="entry name" value="Pilin-like"/>
</dbReference>
<protein>
    <recommendedName>
        <fullName evidence="5">Prepilin-type N-terminal cleavage/methylation domain-containing protein</fullName>
    </recommendedName>
</protein>
<dbReference type="EMBL" id="CP053452">
    <property type="protein sequence ID" value="QJW94939.1"/>
    <property type="molecule type" value="Genomic_DNA"/>
</dbReference>
<dbReference type="Gene3D" id="3.30.700.10">
    <property type="entry name" value="Glycoprotein, Type 4 Pilin"/>
    <property type="match status" value="1"/>
</dbReference>
<feature type="region of interest" description="Disordered" evidence="1">
    <location>
        <begin position="41"/>
        <end position="80"/>
    </location>
</feature>
<dbReference type="PANTHER" id="PTHR30093">
    <property type="entry name" value="GENERAL SECRETION PATHWAY PROTEIN G"/>
    <property type="match status" value="1"/>
</dbReference>
<keyword evidence="2" id="KW-0472">Membrane</keyword>
<dbReference type="InterPro" id="IPR012902">
    <property type="entry name" value="N_methyl_site"/>
</dbReference>
<evidence type="ECO:0000256" key="2">
    <source>
        <dbReference type="SAM" id="Phobius"/>
    </source>
</evidence>
<dbReference type="Proteomes" id="UP000503447">
    <property type="component" value="Chromosome"/>
</dbReference>
<accession>A0A6M5YLG6</accession>
<feature type="transmembrane region" description="Helical" evidence="2">
    <location>
        <begin position="12"/>
        <end position="33"/>
    </location>
</feature>
<dbReference type="SUPFAM" id="SSF54523">
    <property type="entry name" value="Pili subunits"/>
    <property type="match status" value="1"/>
</dbReference>
<evidence type="ECO:0000313" key="4">
    <source>
        <dbReference type="Proteomes" id="UP000503447"/>
    </source>
</evidence>
<proteinExistence type="predicted"/>
<dbReference type="AlphaFoldDB" id="A0A6M5YLG6"/>
<sequence length="80" mass="8315">MFHRGARRAFVLIEVLVVTAVTAILIGPLLPAARKVRERASRMGGTNNLKQIGPASANCAGTNSGAAPHMEQAEPPGLSP</sequence>
<keyword evidence="2" id="KW-0812">Transmembrane</keyword>
<reference evidence="4" key="1">
    <citation type="submission" date="2020-05" db="EMBL/GenBank/DDBJ databases">
        <title>Frigoriglobus tundricola gen. nov., sp. nov., a psychrotolerant cellulolytic planctomycete of the family Gemmataceae with two divergent copies of 16S rRNA gene.</title>
        <authorList>
            <person name="Kulichevskaya I.S."/>
            <person name="Ivanova A.A."/>
            <person name="Naumoff D.G."/>
            <person name="Beletsky A.V."/>
            <person name="Rijpstra W.I.C."/>
            <person name="Sinninghe Damste J.S."/>
            <person name="Mardanov A.V."/>
            <person name="Ravin N.V."/>
            <person name="Dedysh S.N."/>
        </authorList>
    </citation>
    <scope>NUCLEOTIDE SEQUENCE [LARGE SCALE GENOMIC DNA]</scope>
    <source>
        <strain evidence="4">PL17</strain>
    </source>
</reference>
<keyword evidence="2" id="KW-1133">Transmembrane helix</keyword>
<dbReference type="KEGG" id="ftj:FTUN_2465"/>